<dbReference type="Proteomes" id="UP001219525">
    <property type="component" value="Unassembled WGS sequence"/>
</dbReference>
<proteinExistence type="predicted"/>
<keyword evidence="4" id="KW-1185">Reference proteome</keyword>
<name>A0AAD6YWA5_9AGAR</name>
<comment type="caution">
    <text evidence="3">The sequence shown here is derived from an EMBL/GenBank/DDBJ whole genome shotgun (WGS) entry which is preliminary data.</text>
</comment>
<dbReference type="GO" id="GO:0007165">
    <property type="term" value="P:signal transduction"/>
    <property type="evidence" value="ECO:0007669"/>
    <property type="project" value="InterPro"/>
</dbReference>
<dbReference type="EMBL" id="JARJCW010000001">
    <property type="protein sequence ID" value="KAJ7230635.1"/>
    <property type="molecule type" value="Genomic_DNA"/>
</dbReference>
<gene>
    <name evidence="3" type="ORF">GGX14DRAFT_584064</name>
</gene>
<evidence type="ECO:0000313" key="3">
    <source>
        <dbReference type="EMBL" id="KAJ7230635.1"/>
    </source>
</evidence>
<feature type="domain" description="Ras-associating" evidence="2">
    <location>
        <begin position="162"/>
        <end position="198"/>
    </location>
</feature>
<feature type="compositionally biased region" description="Polar residues" evidence="1">
    <location>
        <begin position="133"/>
        <end position="144"/>
    </location>
</feature>
<accession>A0AAD6YWA5</accession>
<evidence type="ECO:0000259" key="2">
    <source>
        <dbReference type="PROSITE" id="PS50200"/>
    </source>
</evidence>
<dbReference type="PROSITE" id="PS50200">
    <property type="entry name" value="RA"/>
    <property type="match status" value="1"/>
</dbReference>
<protein>
    <recommendedName>
        <fullName evidence="2">Ras-associating domain-containing protein</fullName>
    </recommendedName>
</protein>
<organism evidence="3 4">
    <name type="scientific">Mycena pura</name>
    <dbReference type="NCBI Taxonomy" id="153505"/>
    <lineage>
        <taxon>Eukaryota</taxon>
        <taxon>Fungi</taxon>
        <taxon>Dikarya</taxon>
        <taxon>Basidiomycota</taxon>
        <taxon>Agaricomycotina</taxon>
        <taxon>Agaricomycetes</taxon>
        <taxon>Agaricomycetidae</taxon>
        <taxon>Agaricales</taxon>
        <taxon>Marasmiineae</taxon>
        <taxon>Mycenaceae</taxon>
        <taxon>Mycena</taxon>
    </lineage>
</organism>
<dbReference type="AlphaFoldDB" id="A0AAD6YWA5"/>
<evidence type="ECO:0000256" key="1">
    <source>
        <dbReference type="SAM" id="MobiDB-lite"/>
    </source>
</evidence>
<feature type="region of interest" description="Disordered" evidence="1">
    <location>
        <begin position="110"/>
        <end position="157"/>
    </location>
</feature>
<reference evidence="3" key="1">
    <citation type="submission" date="2023-03" db="EMBL/GenBank/DDBJ databases">
        <title>Massive genome expansion in bonnet fungi (Mycena s.s.) driven by repeated elements and novel gene families across ecological guilds.</title>
        <authorList>
            <consortium name="Lawrence Berkeley National Laboratory"/>
            <person name="Harder C.B."/>
            <person name="Miyauchi S."/>
            <person name="Viragh M."/>
            <person name="Kuo A."/>
            <person name="Thoen E."/>
            <person name="Andreopoulos B."/>
            <person name="Lu D."/>
            <person name="Skrede I."/>
            <person name="Drula E."/>
            <person name="Henrissat B."/>
            <person name="Morin E."/>
            <person name="Kohler A."/>
            <person name="Barry K."/>
            <person name="LaButti K."/>
            <person name="Morin E."/>
            <person name="Salamov A."/>
            <person name="Lipzen A."/>
            <person name="Mereny Z."/>
            <person name="Hegedus B."/>
            <person name="Baldrian P."/>
            <person name="Stursova M."/>
            <person name="Weitz H."/>
            <person name="Taylor A."/>
            <person name="Grigoriev I.V."/>
            <person name="Nagy L.G."/>
            <person name="Martin F."/>
            <person name="Kauserud H."/>
        </authorList>
    </citation>
    <scope>NUCLEOTIDE SEQUENCE</scope>
    <source>
        <strain evidence="3">9144</strain>
    </source>
</reference>
<sequence>MWTSDSLKGVGVSTIGQRLAILKAVYLLKVAHKISIEPDTPCNRLNNLEEENRHMNQTLQLLVEDLNALQSYLGRAQMDDGNSGFRRQPSFKWAQYVRLRLKSPSPQQLEHDLSYWNRPSTSASTPPERARVTQLTDLPNLSSTPAPPKTTRTDSSETLKSFKSFKVRLDDPTWKVLPAALKKYRITNDNWENYAMFI</sequence>
<evidence type="ECO:0000313" key="4">
    <source>
        <dbReference type="Proteomes" id="UP001219525"/>
    </source>
</evidence>
<dbReference type="InterPro" id="IPR000159">
    <property type="entry name" value="RA_dom"/>
</dbReference>